<feature type="coiled-coil region" evidence="1">
    <location>
        <begin position="87"/>
        <end position="121"/>
    </location>
</feature>
<dbReference type="Proteomes" id="UP000053477">
    <property type="component" value="Unassembled WGS sequence"/>
</dbReference>
<dbReference type="AlphaFoldDB" id="A0A0H2R806"/>
<gene>
    <name evidence="2" type="ORF">SCHPADRAFT_910892</name>
</gene>
<dbReference type="OrthoDB" id="3324594at2759"/>
<keyword evidence="3" id="KW-1185">Reference proteome</keyword>
<dbReference type="InParanoid" id="A0A0H2R806"/>
<name>A0A0H2R806_9AGAM</name>
<protein>
    <submittedName>
        <fullName evidence="2">Uncharacterized protein</fullName>
    </submittedName>
</protein>
<organism evidence="2 3">
    <name type="scientific">Schizopora paradoxa</name>
    <dbReference type="NCBI Taxonomy" id="27342"/>
    <lineage>
        <taxon>Eukaryota</taxon>
        <taxon>Fungi</taxon>
        <taxon>Dikarya</taxon>
        <taxon>Basidiomycota</taxon>
        <taxon>Agaricomycotina</taxon>
        <taxon>Agaricomycetes</taxon>
        <taxon>Hymenochaetales</taxon>
        <taxon>Schizoporaceae</taxon>
        <taxon>Schizopora</taxon>
    </lineage>
</organism>
<evidence type="ECO:0000313" key="2">
    <source>
        <dbReference type="EMBL" id="KLO05643.1"/>
    </source>
</evidence>
<evidence type="ECO:0000313" key="3">
    <source>
        <dbReference type="Proteomes" id="UP000053477"/>
    </source>
</evidence>
<evidence type="ECO:0000256" key="1">
    <source>
        <dbReference type="SAM" id="Coils"/>
    </source>
</evidence>
<reference evidence="2 3" key="1">
    <citation type="submission" date="2015-04" db="EMBL/GenBank/DDBJ databases">
        <title>Complete genome sequence of Schizopora paradoxa KUC8140, a cosmopolitan wood degrader in East Asia.</title>
        <authorList>
            <consortium name="DOE Joint Genome Institute"/>
            <person name="Min B."/>
            <person name="Park H."/>
            <person name="Jang Y."/>
            <person name="Kim J.-J."/>
            <person name="Kim K.H."/>
            <person name="Pangilinan J."/>
            <person name="Lipzen A."/>
            <person name="Riley R."/>
            <person name="Grigoriev I.V."/>
            <person name="Spatafora J.W."/>
            <person name="Choi I.-G."/>
        </authorList>
    </citation>
    <scope>NUCLEOTIDE SEQUENCE [LARGE SCALE GENOMIC DNA]</scope>
    <source>
        <strain evidence="2 3">KUC8140</strain>
    </source>
</reference>
<accession>A0A0H2R806</accession>
<sequence>MSTPNEFLASVFPAVAFTPYAGSNSYPPVYPALRAPADALAYSVVSSESVFKFEEARFEALKNIFLGNQELKEERLKAVRDLDASLLTRLEAEIALANCLREKAEKEKVKLDLEIQLLQKQVGVADISSEAPTQQQPSAGVVQQMLTELEEMKPCPSGHPWEDRPDLGGFNCKGGHHFMSYDEAKAMVAQ</sequence>
<proteinExistence type="predicted"/>
<keyword evidence="1" id="KW-0175">Coiled coil</keyword>
<dbReference type="EMBL" id="KQ086281">
    <property type="protein sequence ID" value="KLO05643.1"/>
    <property type="molecule type" value="Genomic_DNA"/>
</dbReference>